<dbReference type="InterPro" id="IPR003593">
    <property type="entry name" value="AAA+_ATPase"/>
</dbReference>
<evidence type="ECO:0000313" key="2">
    <source>
        <dbReference type="EMBL" id="MDQ0188339.1"/>
    </source>
</evidence>
<dbReference type="PANTHER" id="PTHR30050">
    <property type="entry name" value="CHROMOSOMAL REPLICATION INITIATOR PROTEIN DNAA"/>
    <property type="match status" value="1"/>
</dbReference>
<feature type="domain" description="AAA+ ATPase" evidence="1">
    <location>
        <begin position="154"/>
        <end position="253"/>
    </location>
</feature>
<dbReference type="PANTHER" id="PTHR30050:SF4">
    <property type="entry name" value="ATP-BINDING PROTEIN RV3427C IN INSERTION SEQUENCE-RELATED"/>
    <property type="match status" value="1"/>
</dbReference>
<proteinExistence type="predicted"/>
<dbReference type="EMBL" id="JAUSTP010000001">
    <property type="protein sequence ID" value="MDQ0188339.1"/>
    <property type="molecule type" value="Genomic_DNA"/>
</dbReference>
<dbReference type="Gene3D" id="3.40.50.300">
    <property type="entry name" value="P-loop containing nucleotide triphosphate hydrolases"/>
    <property type="match status" value="1"/>
</dbReference>
<accession>A0ABT9XDG6</accession>
<dbReference type="SUPFAM" id="SSF52540">
    <property type="entry name" value="P-loop containing nucleoside triphosphate hydrolases"/>
    <property type="match status" value="1"/>
</dbReference>
<dbReference type="Pfam" id="PF01695">
    <property type="entry name" value="IstB_IS21"/>
    <property type="match status" value="1"/>
</dbReference>
<dbReference type="Proteomes" id="UP001232973">
    <property type="component" value="Unassembled WGS sequence"/>
</dbReference>
<sequence>MQHIRDVIPPNWRQKLPNHDAAYFRKQIPELAAWDVSDDVILRNQALLLTHIRQRDICAHCQGFSNCGKEGDMKGFTQSLALQGRQLTAVVSRCQPYQEAQMQARVKRISAFSGALPEDRTFQFSNFPEEQRKKYPRLLAYAERFAETWQTGAKGSGLYLFGPPGVGKTHLMLAVVNRLQDRGVPCLFVRSDSLFDRMRHVIAEGGDLEPLMEVYTTAPVLFIDEFAQERANEFTLDKLFRIINHRFHAKLPTWFTSNFAPPDVYRRNGADLQDTVGPLRSRIMQMAKLAKMDGPDARQRNLQSLT</sequence>
<keyword evidence="3" id="KW-1185">Reference proteome</keyword>
<organism evidence="2 3">
    <name type="scientific">Alicyclobacillus cycloheptanicus</name>
    <dbReference type="NCBI Taxonomy" id="1457"/>
    <lineage>
        <taxon>Bacteria</taxon>
        <taxon>Bacillati</taxon>
        <taxon>Bacillota</taxon>
        <taxon>Bacilli</taxon>
        <taxon>Bacillales</taxon>
        <taxon>Alicyclobacillaceae</taxon>
        <taxon>Alicyclobacillus</taxon>
    </lineage>
</organism>
<dbReference type="SMART" id="SM00382">
    <property type="entry name" value="AAA"/>
    <property type="match status" value="1"/>
</dbReference>
<dbReference type="InterPro" id="IPR002611">
    <property type="entry name" value="IstB_ATP-bd"/>
</dbReference>
<reference evidence="2 3" key="1">
    <citation type="submission" date="2023-07" db="EMBL/GenBank/DDBJ databases">
        <title>Genomic Encyclopedia of Type Strains, Phase IV (KMG-IV): sequencing the most valuable type-strain genomes for metagenomic binning, comparative biology and taxonomic classification.</title>
        <authorList>
            <person name="Goeker M."/>
        </authorList>
    </citation>
    <scope>NUCLEOTIDE SEQUENCE [LARGE SCALE GENOMIC DNA]</scope>
    <source>
        <strain evidence="2 3">DSM 4006</strain>
    </source>
</reference>
<gene>
    <name evidence="2" type="ORF">J2S03_000143</name>
</gene>
<evidence type="ECO:0000313" key="3">
    <source>
        <dbReference type="Proteomes" id="UP001232973"/>
    </source>
</evidence>
<dbReference type="CDD" id="cd00009">
    <property type="entry name" value="AAA"/>
    <property type="match status" value="1"/>
</dbReference>
<evidence type="ECO:0000259" key="1">
    <source>
        <dbReference type="SMART" id="SM00382"/>
    </source>
</evidence>
<dbReference type="InterPro" id="IPR027417">
    <property type="entry name" value="P-loop_NTPase"/>
</dbReference>
<protein>
    <submittedName>
        <fullName evidence="2">Primosomal protein DnaI</fullName>
    </submittedName>
</protein>
<name>A0ABT9XDG6_9BACL</name>
<dbReference type="RefSeq" id="WP_274455743.1">
    <property type="nucleotide sequence ID" value="NZ_CP067097.1"/>
</dbReference>
<comment type="caution">
    <text evidence="2">The sequence shown here is derived from an EMBL/GenBank/DDBJ whole genome shotgun (WGS) entry which is preliminary data.</text>
</comment>